<dbReference type="Proteomes" id="UP000095039">
    <property type="component" value="Unassembled WGS sequence"/>
</dbReference>
<dbReference type="Pfam" id="PF25963">
    <property type="entry name" value="Beta-barrel_AAEA"/>
    <property type="match status" value="1"/>
</dbReference>
<dbReference type="RefSeq" id="WP_016961932.1">
    <property type="nucleotide sequence ID" value="NZ_AJWN02000002.1"/>
</dbReference>
<feature type="domain" description="Multidrug resistance protein MdtA-like barrel-sandwich hybrid" evidence="4">
    <location>
        <begin position="50"/>
        <end position="229"/>
    </location>
</feature>
<dbReference type="AlphaFoldDB" id="A0A1E5CFX9"/>
<evidence type="ECO:0000313" key="7">
    <source>
        <dbReference type="Proteomes" id="UP000095039"/>
    </source>
</evidence>
<accession>A0A1E5CFX9</accession>
<dbReference type="GO" id="GO:0055085">
    <property type="term" value="P:transmembrane transport"/>
    <property type="evidence" value="ECO:0007669"/>
    <property type="project" value="InterPro"/>
</dbReference>
<feature type="coiled-coil region" evidence="2">
    <location>
        <begin position="147"/>
        <end position="174"/>
    </location>
</feature>
<keyword evidence="3" id="KW-0472">Membrane</keyword>
<sequence>MAEKRGFPFRNVMILIGVVVLLVVAAYFYVRHQDQYPSTDDAYVHGNILYIAPQISGQLTEVNVYDFQHVDQGAVIARIDPSAYQARVEQAQAAYENATAANKATSDAIVGASAQIRAASAQLLDVQAKYRRNMALVDKGLLPAQEGSDLKAELAAAKNNLDVARARMSQLISEQGASGTEAPAVRQAAAALSEASLNLSYTSIIAPTSGTLGDVNVRPGSVVAPGQALMPLIEDNSFWVEANYKEDDIGNIAAGMTASVVLDMYSDTTFSGVVQAISPASGSSFSLLPPENATGNWVKVPQRFPVRLTITTAGDSKPLRVGASATVTIDTLKTDASKTGTSKTDATDQQQ</sequence>
<comment type="similarity">
    <text evidence="1">Belongs to the membrane fusion protein (MFP) (TC 8.A.1) family.</text>
</comment>
<organism evidence="6 7">
    <name type="scientific">Enterovibrio norvegicus FF-454</name>
    <dbReference type="NCBI Taxonomy" id="1185651"/>
    <lineage>
        <taxon>Bacteria</taxon>
        <taxon>Pseudomonadati</taxon>
        <taxon>Pseudomonadota</taxon>
        <taxon>Gammaproteobacteria</taxon>
        <taxon>Vibrionales</taxon>
        <taxon>Vibrionaceae</taxon>
        <taxon>Enterovibrio</taxon>
    </lineage>
</organism>
<keyword evidence="3" id="KW-1133">Transmembrane helix</keyword>
<protein>
    <submittedName>
        <fullName evidence="6">Secretion protein</fullName>
    </submittedName>
</protein>
<evidence type="ECO:0000313" key="6">
    <source>
        <dbReference type="EMBL" id="OEE64420.1"/>
    </source>
</evidence>
<gene>
    <name evidence="6" type="ORF">A1OK_00445</name>
</gene>
<feature type="domain" description="p-hydroxybenzoic acid efflux pump subunit AaeA-like beta-barrel" evidence="5">
    <location>
        <begin position="237"/>
        <end position="329"/>
    </location>
</feature>
<proteinExistence type="inferred from homology"/>
<name>A0A1E5CFX9_9GAMM</name>
<dbReference type="InterPro" id="IPR050739">
    <property type="entry name" value="MFP"/>
</dbReference>
<evidence type="ECO:0000256" key="2">
    <source>
        <dbReference type="SAM" id="Coils"/>
    </source>
</evidence>
<keyword evidence="3" id="KW-0812">Transmembrane</keyword>
<dbReference type="InterPro" id="IPR058634">
    <property type="entry name" value="AaeA-lik-b-barrel"/>
</dbReference>
<dbReference type="EMBL" id="AJWN02000002">
    <property type="protein sequence ID" value="OEE64420.1"/>
    <property type="molecule type" value="Genomic_DNA"/>
</dbReference>
<dbReference type="PANTHER" id="PTHR30386:SF24">
    <property type="entry name" value="MULTIDRUG RESISTANCE EFFLUX PUMP"/>
    <property type="match status" value="1"/>
</dbReference>
<evidence type="ECO:0000256" key="3">
    <source>
        <dbReference type="SAM" id="Phobius"/>
    </source>
</evidence>
<dbReference type="Gene3D" id="2.40.50.100">
    <property type="match status" value="1"/>
</dbReference>
<dbReference type="PANTHER" id="PTHR30386">
    <property type="entry name" value="MEMBRANE FUSION SUBUNIT OF EMRAB-TOLC MULTIDRUG EFFLUX PUMP"/>
    <property type="match status" value="1"/>
</dbReference>
<reference evidence="6 7" key="1">
    <citation type="journal article" date="2012" name="Science">
        <title>Ecological populations of bacteria act as socially cohesive units of antibiotic production and resistance.</title>
        <authorList>
            <person name="Cordero O.X."/>
            <person name="Wildschutte H."/>
            <person name="Kirkup B."/>
            <person name="Proehl S."/>
            <person name="Ngo L."/>
            <person name="Hussain F."/>
            <person name="Le Roux F."/>
            <person name="Mincer T."/>
            <person name="Polz M.F."/>
        </authorList>
    </citation>
    <scope>NUCLEOTIDE SEQUENCE [LARGE SCALE GENOMIC DNA]</scope>
    <source>
        <strain evidence="6 7">FF-454</strain>
    </source>
</reference>
<keyword evidence="2" id="KW-0175">Coiled coil</keyword>
<keyword evidence="7" id="KW-1185">Reference proteome</keyword>
<dbReference type="InterPro" id="IPR058625">
    <property type="entry name" value="MdtA-like_BSH"/>
</dbReference>
<dbReference type="Gene3D" id="2.40.30.170">
    <property type="match status" value="1"/>
</dbReference>
<feature type="transmembrane region" description="Helical" evidence="3">
    <location>
        <begin position="12"/>
        <end position="30"/>
    </location>
</feature>
<evidence type="ECO:0000259" key="5">
    <source>
        <dbReference type="Pfam" id="PF25963"/>
    </source>
</evidence>
<dbReference type="SUPFAM" id="SSF111369">
    <property type="entry name" value="HlyD-like secretion proteins"/>
    <property type="match status" value="2"/>
</dbReference>
<evidence type="ECO:0000256" key="1">
    <source>
        <dbReference type="ARBA" id="ARBA00009477"/>
    </source>
</evidence>
<dbReference type="Pfam" id="PF25917">
    <property type="entry name" value="BSH_RND"/>
    <property type="match status" value="1"/>
</dbReference>
<evidence type="ECO:0000259" key="4">
    <source>
        <dbReference type="Pfam" id="PF25917"/>
    </source>
</evidence>
<comment type="caution">
    <text evidence="6">The sequence shown here is derived from an EMBL/GenBank/DDBJ whole genome shotgun (WGS) entry which is preliminary data.</text>
</comment>